<sequence>MKKRFAALGIAAGLSLPALATENMYGVIGTGYSDIEFSQQSADKANYHFALAHQFARSWYAEVGYQRLADNLEENEGMKADALYLAVLGKASAAIGELYYKLGIMNVDVKGIEGRREEGGCALGGVTVANSCEFDEGVVAGMVGFGFDYHLGLNTMFRIEATHVRGEHDLAANLVNVGIRYNFN</sequence>
<dbReference type="EMBL" id="CP052766">
    <property type="protein sequence ID" value="QJR81949.1"/>
    <property type="molecule type" value="Genomic_DNA"/>
</dbReference>
<evidence type="ECO:0000313" key="5">
    <source>
        <dbReference type="Proteomes" id="UP000219285"/>
    </source>
</evidence>
<dbReference type="InterPro" id="IPR011250">
    <property type="entry name" value="OMP/PagP_B-barrel"/>
</dbReference>
<dbReference type="Proteomes" id="UP000219285">
    <property type="component" value="Chromosome"/>
</dbReference>
<dbReference type="AlphaFoldDB" id="A0A6M4MFR5"/>
<gene>
    <name evidence="4" type="ORF">CA267_014900</name>
</gene>
<keyword evidence="5" id="KW-1185">Reference proteome</keyword>
<dbReference type="KEGG" id="apel:CA267_014900"/>
<evidence type="ECO:0000313" key="4">
    <source>
        <dbReference type="EMBL" id="QJR81949.1"/>
    </source>
</evidence>
<evidence type="ECO:0000259" key="3">
    <source>
        <dbReference type="Pfam" id="PF13505"/>
    </source>
</evidence>
<protein>
    <submittedName>
        <fullName evidence="4">Outer membrane beta-barrel protein</fullName>
    </submittedName>
</protein>
<name>A0A6M4MFR5_9ALTE</name>
<dbReference type="RefSeq" id="WP_075610147.1">
    <property type="nucleotide sequence ID" value="NZ_CP052766.1"/>
</dbReference>
<dbReference type="SUPFAM" id="SSF56925">
    <property type="entry name" value="OMPA-like"/>
    <property type="match status" value="1"/>
</dbReference>
<organism evidence="4 5">
    <name type="scientific">Alteromonas pelagimontana</name>
    <dbReference type="NCBI Taxonomy" id="1858656"/>
    <lineage>
        <taxon>Bacteria</taxon>
        <taxon>Pseudomonadati</taxon>
        <taxon>Pseudomonadota</taxon>
        <taxon>Gammaproteobacteria</taxon>
        <taxon>Alteromonadales</taxon>
        <taxon>Alteromonadaceae</taxon>
        <taxon>Alteromonas/Salinimonas group</taxon>
        <taxon>Alteromonas</taxon>
    </lineage>
</organism>
<dbReference type="InterPro" id="IPR027385">
    <property type="entry name" value="Beta-barrel_OMP"/>
</dbReference>
<reference evidence="4 5" key="2">
    <citation type="submission" date="2020-04" db="EMBL/GenBank/DDBJ databases">
        <title>Complete genome sequence of Alteromonas pelagimontana 5.12T.</title>
        <authorList>
            <person name="Sinha R.K."/>
            <person name="Krishnan K.P."/>
            <person name="Kurian J.P."/>
        </authorList>
    </citation>
    <scope>NUCLEOTIDE SEQUENCE [LARGE SCALE GENOMIC DNA]</scope>
    <source>
        <strain evidence="4 5">5.12</strain>
    </source>
</reference>
<dbReference type="Gene3D" id="2.40.160.20">
    <property type="match status" value="1"/>
</dbReference>
<keyword evidence="1 2" id="KW-0732">Signal</keyword>
<reference evidence="5" key="1">
    <citation type="submission" date="2014-12" db="EMBL/GenBank/DDBJ databases">
        <title>Complete genome sequence of a multi-drug resistant Klebsiella pneumoniae.</title>
        <authorList>
            <person name="Hua X."/>
            <person name="Chen Q."/>
            <person name="Li X."/>
            <person name="Feng Y."/>
            <person name="Ruan Z."/>
            <person name="Yu Y."/>
        </authorList>
    </citation>
    <scope>NUCLEOTIDE SEQUENCE [LARGE SCALE GENOMIC DNA]</scope>
    <source>
        <strain evidence="5">5.12</strain>
    </source>
</reference>
<evidence type="ECO:0000256" key="1">
    <source>
        <dbReference type="ARBA" id="ARBA00022729"/>
    </source>
</evidence>
<feature type="chain" id="PRO_5027037176" evidence="2">
    <location>
        <begin position="21"/>
        <end position="184"/>
    </location>
</feature>
<accession>A0A6M4MFR5</accession>
<proteinExistence type="predicted"/>
<feature type="signal peptide" evidence="2">
    <location>
        <begin position="1"/>
        <end position="20"/>
    </location>
</feature>
<feature type="domain" description="Outer membrane protein beta-barrel" evidence="3">
    <location>
        <begin position="7"/>
        <end position="183"/>
    </location>
</feature>
<dbReference type="Pfam" id="PF13505">
    <property type="entry name" value="OMP_b-brl"/>
    <property type="match status" value="1"/>
</dbReference>
<evidence type="ECO:0000256" key="2">
    <source>
        <dbReference type="SAM" id="SignalP"/>
    </source>
</evidence>